<comment type="caution">
    <text evidence="3">The sequence shown here is derived from an EMBL/GenBank/DDBJ whole genome shotgun (WGS) entry which is preliminary data.</text>
</comment>
<evidence type="ECO:0000313" key="3">
    <source>
        <dbReference type="EMBL" id="KAA6391329.1"/>
    </source>
</evidence>
<dbReference type="Gene3D" id="3.40.50.1910">
    <property type="match status" value="1"/>
</dbReference>
<protein>
    <submittedName>
        <fullName evidence="3">Uncharacterized protein</fullName>
    </submittedName>
</protein>
<reference evidence="3 4" key="1">
    <citation type="submission" date="2019-03" db="EMBL/GenBank/DDBJ databases">
        <title>Single cell metagenomics reveals metabolic interactions within the superorganism composed of flagellate Streblomastix strix and complex community of Bacteroidetes bacteria on its surface.</title>
        <authorList>
            <person name="Treitli S.C."/>
            <person name="Kolisko M."/>
            <person name="Husnik F."/>
            <person name="Keeling P."/>
            <person name="Hampl V."/>
        </authorList>
    </citation>
    <scope>NUCLEOTIDE SEQUENCE [LARGE SCALE GENOMIC DNA]</scope>
    <source>
        <strain evidence="3">ST1C</strain>
    </source>
</reference>
<proteinExistence type="inferred from homology"/>
<dbReference type="Pfam" id="PF00995">
    <property type="entry name" value="Sec1"/>
    <property type="match status" value="1"/>
</dbReference>
<dbReference type="InterPro" id="IPR001619">
    <property type="entry name" value="Sec1-like"/>
</dbReference>
<dbReference type="PANTHER" id="PTHR11679">
    <property type="entry name" value="VESICLE PROTEIN SORTING-ASSOCIATED"/>
    <property type="match status" value="1"/>
</dbReference>
<dbReference type="SUPFAM" id="SSF52075">
    <property type="entry name" value="Outer arm dynein light chain 1"/>
    <property type="match status" value="1"/>
</dbReference>
<evidence type="ECO:0000256" key="1">
    <source>
        <dbReference type="ARBA" id="ARBA00009884"/>
    </source>
</evidence>
<dbReference type="OrthoDB" id="676979at2759"/>
<sequence>EILNISGNLISDLPKIHEQIPNLRTLNCECNLFTTISSSMTVSQFITEVHKLVTYNISQIFSEEHGVEGISPIASDPKISQALNLIFLVRPTTANLNRIVKAGIWASFQRRASGWNWIVLDKDLISMENESFYRQVIVDGDLSLLTVLTSALMQLVELNGQTKIGRILCKGELSTFISERLMDIFITKGNKADELSEIEENDELNFGWLSNDDLNEKDKIGDSTSLKGKLQQDKNQRQIPSSQVQQSKPSNSDKLKDKPIRNQKCFDSIILLDRSVDMITPLATQLTYLGLVDEFMGIQTSCINFESSKSEDDIVVKRLHSQFIVRRLGIYS</sequence>
<dbReference type="AlphaFoldDB" id="A0A5J4WAC7"/>
<dbReference type="EMBL" id="SNRW01002914">
    <property type="protein sequence ID" value="KAA6391329.1"/>
    <property type="molecule type" value="Genomic_DNA"/>
</dbReference>
<dbReference type="SUPFAM" id="SSF56815">
    <property type="entry name" value="Sec1/munc18-like (SM) proteins"/>
    <property type="match status" value="1"/>
</dbReference>
<evidence type="ECO:0000256" key="2">
    <source>
        <dbReference type="SAM" id="MobiDB-lite"/>
    </source>
</evidence>
<name>A0A5J4WAC7_9EUKA</name>
<evidence type="ECO:0000313" key="4">
    <source>
        <dbReference type="Proteomes" id="UP000324800"/>
    </source>
</evidence>
<dbReference type="GO" id="GO:0016192">
    <property type="term" value="P:vesicle-mediated transport"/>
    <property type="evidence" value="ECO:0007669"/>
    <property type="project" value="InterPro"/>
</dbReference>
<dbReference type="Proteomes" id="UP000324800">
    <property type="component" value="Unassembled WGS sequence"/>
</dbReference>
<dbReference type="InterPro" id="IPR036045">
    <property type="entry name" value="Sec1-like_sf"/>
</dbReference>
<comment type="similarity">
    <text evidence="1">Belongs to the STXBP/unc-18/SEC1 family.</text>
</comment>
<dbReference type="Gene3D" id="3.80.10.10">
    <property type="entry name" value="Ribonuclease Inhibitor"/>
    <property type="match status" value="1"/>
</dbReference>
<accession>A0A5J4WAC7</accession>
<feature type="non-terminal residue" evidence="3">
    <location>
        <position position="1"/>
    </location>
</feature>
<feature type="compositionally biased region" description="Polar residues" evidence="2">
    <location>
        <begin position="237"/>
        <end position="250"/>
    </location>
</feature>
<dbReference type="InterPro" id="IPR032675">
    <property type="entry name" value="LRR_dom_sf"/>
</dbReference>
<dbReference type="InterPro" id="IPR027482">
    <property type="entry name" value="Sec1-like_dom2"/>
</dbReference>
<gene>
    <name evidence="3" type="ORF">EZS28_013142</name>
</gene>
<feature type="region of interest" description="Disordered" evidence="2">
    <location>
        <begin position="221"/>
        <end position="258"/>
    </location>
</feature>
<organism evidence="3 4">
    <name type="scientific">Streblomastix strix</name>
    <dbReference type="NCBI Taxonomy" id="222440"/>
    <lineage>
        <taxon>Eukaryota</taxon>
        <taxon>Metamonada</taxon>
        <taxon>Preaxostyla</taxon>
        <taxon>Oxymonadida</taxon>
        <taxon>Streblomastigidae</taxon>
        <taxon>Streblomastix</taxon>
    </lineage>
</organism>